<evidence type="ECO:0000259" key="8">
    <source>
        <dbReference type="PROSITE" id="PS50011"/>
    </source>
</evidence>
<dbReference type="PROSITE" id="PS00107">
    <property type="entry name" value="PROTEIN_KINASE_ATP"/>
    <property type="match status" value="1"/>
</dbReference>
<dbReference type="InterPro" id="IPR011009">
    <property type="entry name" value="Kinase-like_dom_sf"/>
</dbReference>
<evidence type="ECO:0000256" key="3">
    <source>
        <dbReference type="ARBA" id="ARBA00022741"/>
    </source>
</evidence>
<dbReference type="Pfam" id="PF00069">
    <property type="entry name" value="Pkinase"/>
    <property type="match status" value="1"/>
</dbReference>
<evidence type="ECO:0000256" key="5">
    <source>
        <dbReference type="ARBA" id="ARBA00022840"/>
    </source>
</evidence>
<evidence type="ECO:0000256" key="1">
    <source>
        <dbReference type="ARBA" id="ARBA00022527"/>
    </source>
</evidence>
<evidence type="ECO:0000256" key="2">
    <source>
        <dbReference type="ARBA" id="ARBA00022679"/>
    </source>
</evidence>
<keyword evidence="2" id="KW-0808">Transferase</keyword>
<dbReference type="Gene3D" id="3.30.200.20">
    <property type="entry name" value="Phosphorylase Kinase, domain 1"/>
    <property type="match status" value="1"/>
</dbReference>
<sequence length="607" mass="66643">MDGEANLPAPSASANNLSRPILPDSYQNRSITSSSSSSSSSSSFYSSSPPDFLRHVQAAFKRHRPLGTMQSNSIMPRRILVPRRETSKITASNVVPTIDAKKSQDARPSMHQGNTGKELVVEIRNKVSVVGETEEDAPITPPSISGSITNEDLYDVQRVQCKPVAGCKNTDGVSFSHVESQHVPVVDGQKKVQFLLGKNASSQGADDRMATGTDDLSSYMSSLALTEMEWDVSNQVEAPTDVNHDLKHRYFQNLESDVTSRSDGGISSLLAKKPVLAQDQLHRFRNFLQSDINHPMTQASVAGSSCATTISVHATSAPVINSTTYCSSSHQDISPHLAVETLGDVNLNSQPISKGDVMQPSHPPSKSTSGVIVDRTAIAAQASSSSIDTQSKVKEYGFSEQQDRVPNERDIPKNPSPLDDNSTKGKGFTGDVTDLQSQVPLSKSSSSDVKLETSKSENKKRLLGKIGSGGSSEVHKVISSDCSIYALKKIRLKGRDYATAYGFCQEIQYLNKLKGKSNIIQLIDYEVTDKTLLQEVMNGSMSNKDSRVKDDGYIYMVLEYGEIDLANMLSQKWKEMDSSDRTIDENWLRFYWQVLKQNFTLISFRYL</sequence>
<proteinExistence type="predicted"/>
<keyword evidence="3 6" id="KW-0547">Nucleotide-binding</keyword>
<reference evidence="9 10" key="1">
    <citation type="journal article" date="2018" name="PLoS Genet.">
        <title>Population sequencing reveals clonal diversity and ancestral inbreeding in the grapevine cultivar Chardonnay.</title>
        <authorList>
            <person name="Roach M.J."/>
            <person name="Johnson D.L."/>
            <person name="Bohlmann J."/>
            <person name="van Vuuren H.J."/>
            <person name="Jones S.J."/>
            <person name="Pretorius I.S."/>
            <person name="Schmidt S.A."/>
            <person name="Borneman A.R."/>
        </authorList>
    </citation>
    <scope>NUCLEOTIDE SEQUENCE [LARGE SCALE GENOMIC DNA]</scope>
    <source>
        <strain evidence="10">cv. Chardonnay</strain>
        <tissue evidence="9">Leaf</tissue>
    </source>
</reference>
<keyword evidence="5 6" id="KW-0067">ATP-binding</keyword>
<protein>
    <submittedName>
        <fullName evidence="9">Serine/threonine-protein kinase mph1</fullName>
    </submittedName>
</protein>
<dbReference type="EMBL" id="QGNW01002574">
    <property type="protein sequence ID" value="RVW17626.1"/>
    <property type="molecule type" value="Genomic_DNA"/>
</dbReference>
<feature type="region of interest" description="Disordered" evidence="7">
    <location>
        <begin position="350"/>
        <end position="370"/>
    </location>
</feature>
<dbReference type="SUPFAM" id="SSF56112">
    <property type="entry name" value="Protein kinase-like (PK-like)"/>
    <property type="match status" value="1"/>
</dbReference>
<feature type="compositionally biased region" description="Low complexity" evidence="7">
    <location>
        <begin position="435"/>
        <end position="448"/>
    </location>
</feature>
<feature type="binding site" evidence="6">
    <location>
        <position position="488"/>
    </location>
    <ligand>
        <name>ATP</name>
        <dbReference type="ChEBI" id="CHEBI:30616"/>
    </ligand>
</feature>
<feature type="domain" description="Protein kinase" evidence="8">
    <location>
        <begin position="460"/>
        <end position="607"/>
    </location>
</feature>
<evidence type="ECO:0000256" key="7">
    <source>
        <dbReference type="SAM" id="MobiDB-lite"/>
    </source>
</evidence>
<evidence type="ECO:0000313" key="9">
    <source>
        <dbReference type="EMBL" id="RVW17626.1"/>
    </source>
</evidence>
<feature type="region of interest" description="Disordered" evidence="7">
    <location>
        <begin position="397"/>
        <end position="454"/>
    </location>
</feature>
<gene>
    <name evidence="9" type="primary">mph1_2</name>
    <name evidence="9" type="ORF">CK203_071797</name>
</gene>
<dbReference type="InterPro" id="IPR000719">
    <property type="entry name" value="Prot_kinase_dom"/>
</dbReference>
<comment type="caution">
    <text evidence="9">The sequence shown here is derived from an EMBL/GenBank/DDBJ whole genome shotgun (WGS) entry which is preliminary data.</text>
</comment>
<dbReference type="PANTHER" id="PTHR22974:SF21">
    <property type="entry name" value="DUAL SPECIFICITY PROTEIN KINASE TTK"/>
    <property type="match status" value="1"/>
</dbReference>
<feature type="region of interest" description="Disordered" evidence="7">
    <location>
        <begin position="1"/>
        <end position="48"/>
    </location>
</feature>
<dbReference type="PROSITE" id="PS50011">
    <property type="entry name" value="PROTEIN_KINASE_DOM"/>
    <property type="match status" value="1"/>
</dbReference>
<dbReference type="InterPro" id="IPR017441">
    <property type="entry name" value="Protein_kinase_ATP_BS"/>
</dbReference>
<evidence type="ECO:0000313" key="10">
    <source>
        <dbReference type="Proteomes" id="UP000288805"/>
    </source>
</evidence>
<feature type="compositionally biased region" description="Low complexity" evidence="7">
    <location>
        <begin position="1"/>
        <end position="18"/>
    </location>
</feature>
<organism evidence="9 10">
    <name type="scientific">Vitis vinifera</name>
    <name type="common">Grape</name>
    <dbReference type="NCBI Taxonomy" id="29760"/>
    <lineage>
        <taxon>Eukaryota</taxon>
        <taxon>Viridiplantae</taxon>
        <taxon>Streptophyta</taxon>
        <taxon>Embryophyta</taxon>
        <taxon>Tracheophyta</taxon>
        <taxon>Spermatophyta</taxon>
        <taxon>Magnoliopsida</taxon>
        <taxon>eudicotyledons</taxon>
        <taxon>Gunneridae</taxon>
        <taxon>Pentapetalae</taxon>
        <taxon>rosids</taxon>
        <taxon>Vitales</taxon>
        <taxon>Vitaceae</taxon>
        <taxon>Viteae</taxon>
        <taxon>Vitis</taxon>
    </lineage>
</organism>
<feature type="compositionally biased region" description="Basic and acidic residues" evidence="7">
    <location>
        <begin position="397"/>
        <end position="412"/>
    </location>
</feature>
<feature type="compositionally biased region" description="Low complexity" evidence="7">
    <location>
        <begin position="33"/>
        <end position="48"/>
    </location>
</feature>
<accession>A0A438C3Y3</accession>
<evidence type="ECO:0000256" key="6">
    <source>
        <dbReference type="PROSITE-ProRule" id="PRU10141"/>
    </source>
</evidence>
<name>A0A438C3Y3_VITVI</name>
<keyword evidence="1" id="KW-0723">Serine/threonine-protein kinase</keyword>
<dbReference type="AlphaFoldDB" id="A0A438C3Y3"/>
<dbReference type="Proteomes" id="UP000288805">
    <property type="component" value="Unassembled WGS sequence"/>
</dbReference>
<dbReference type="PANTHER" id="PTHR22974">
    <property type="entry name" value="MIXED LINEAGE PROTEIN KINASE"/>
    <property type="match status" value="1"/>
</dbReference>
<evidence type="ECO:0000256" key="4">
    <source>
        <dbReference type="ARBA" id="ARBA00022777"/>
    </source>
</evidence>
<dbReference type="GO" id="GO:0005524">
    <property type="term" value="F:ATP binding"/>
    <property type="evidence" value="ECO:0007669"/>
    <property type="project" value="UniProtKB-UniRule"/>
</dbReference>
<dbReference type="GO" id="GO:0004674">
    <property type="term" value="F:protein serine/threonine kinase activity"/>
    <property type="evidence" value="ECO:0007669"/>
    <property type="project" value="UniProtKB-KW"/>
</dbReference>
<keyword evidence="4 9" id="KW-0418">Kinase</keyword>